<dbReference type="CDD" id="cd07772">
    <property type="entry name" value="ASKHA_NBD_FGGY_NaCK-like"/>
    <property type="match status" value="1"/>
</dbReference>
<protein>
    <submittedName>
        <fullName evidence="6">Sugar (Pentulose or hexulose) kinase</fullName>
    </submittedName>
</protein>
<dbReference type="OrthoDB" id="9786272at2"/>
<dbReference type="Pfam" id="PF00370">
    <property type="entry name" value="FGGY_N"/>
    <property type="match status" value="1"/>
</dbReference>
<keyword evidence="7" id="KW-1185">Reference proteome</keyword>
<organism evidence="6 7">
    <name type="scientific">Oharaeibacter diazotrophicus</name>
    <dbReference type="NCBI Taxonomy" id="1920512"/>
    <lineage>
        <taxon>Bacteria</taxon>
        <taxon>Pseudomonadati</taxon>
        <taxon>Pseudomonadota</taxon>
        <taxon>Alphaproteobacteria</taxon>
        <taxon>Hyphomicrobiales</taxon>
        <taxon>Pleomorphomonadaceae</taxon>
        <taxon>Oharaeibacter</taxon>
    </lineage>
</organism>
<name>A0A4R6RIV8_9HYPH</name>
<comment type="similarity">
    <text evidence="1">Belongs to the FGGY kinase family.</text>
</comment>
<evidence type="ECO:0000256" key="2">
    <source>
        <dbReference type="ARBA" id="ARBA00022679"/>
    </source>
</evidence>
<evidence type="ECO:0000313" key="7">
    <source>
        <dbReference type="Proteomes" id="UP000294547"/>
    </source>
</evidence>
<dbReference type="InterPro" id="IPR043129">
    <property type="entry name" value="ATPase_NBD"/>
</dbReference>
<sequence>MAPRSVAVLDVGRTNVKVVVRDVVAGRDLFVHTTPNLEIAGPPYRHFDVEAIWAFALDALAAAVAEGHDVDAVTVTTHGASAVLLGDDGLALPMLVYEDAGPDDTAAAYDAVRPPFAETGSPRLPGGLNVGAQIHWQQTRFPDAFARLRAILTCPQYWTWRLTGVLACEPTSLGAHTDLWNPAAGAFSTLVDRCGWRSLFPPLASPFDVAGPILPAVAARTGLSPTTPVISGIHDSNASLLPHLMARTPPFTVVSTGTWVIVFAVGADVAGLDPARDGLANVDAFGRPVPSARWMGGREFDLLNPGGTAEPTAEEIARVVAEAVTVLPSFVAGSGPFPHRTGGWSHDPATLSPGARNAAVSLYAALMTAEAIAVAGGAGPVVLDGPFTRNALFRAALQRLVGRPVVAGGGTTGTSAGAALLALGRDHPLVLPPDERTPDLAGIDLDAYAATWRRRVG</sequence>
<dbReference type="PANTHER" id="PTHR43095">
    <property type="entry name" value="SUGAR KINASE"/>
    <property type="match status" value="1"/>
</dbReference>
<evidence type="ECO:0000256" key="3">
    <source>
        <dbReference type="ARBA" id="ARBA00022777"/>
    </source>
</evidence>
<feature type="domain" description="Carbohydrate kinase FGGY C-terminal" evidence="5">
    <location>
        <begin position="249"/>
        <end position="422"/>
    </location>
</feature>
<dbReference type="GO" id="GO:0016301">
    <property type="term" value="F:kinase activity"/>
    <property type="evidence" value="ECO:0007669"/>
    <property type="project" value="UniProtKB-KW"/>
</dbReference>
<dbReference type="SUPFAM" id="SSF53067">
    <property type="entry name" value="Actin-like ATPase domain"/>
    <property type="match status" value="1"/>
</dbReference>
<feature type="domain" description="Carbohydrate kinase FGGY N-terminal" evidence="4">
    <location>
        <begin position="7"/>
        <end position="241"/>
    </location>
</feature>
<keyword evidence="2" id="KW-0808">Transferase</keyword>
<dbReference type="InterPro" id="IPR018484">
    <property type="entry name" value="FGGY_N"/>
</dbReference>
<keyword evidence="3 6" id="KW-0418">Kinase</keyword>
<dbReference type="PANTHER" id="PTHR43095:SF5">
    <property type="entry name" value="XYLULOSE KINASE"/>
    <property type="match status" value="1"/>
</dbReference>
<evidence type="ECO:0000259" key="5">
    <source>
        <dbReference type="Pfam" id="PF21546"/>
    </source>
</evidence>
<dbReference type="InterPro" id="IPR050406">
    <property type="entry name" value="FGGY_Carb_Kinase"/>
</dbReference>
<accession>A0A4R6RIV8</accession>
<dbReference type="InterPro" id="IPR049382">
    <property type="entry name" value="FGGY_C_2"/>
</dbReference>
<dbReference type="AlphaFoldDB" id="A0A4R6RIV8"/>
<evidence type="ECO:0000313" key="6">
    <source>
        <dbReference type="EMBL" id="TDP86314.1"/>
    </source>
</evidence>
<reference evidence="6 7" key="1">
    <citation type="submission" date="2019-03" db="EMBL/GenBank/DDBJ databases">
        <title>Genomic Encyclopedia of Type Strains, Phase IV (KMG-IV): sequencing the most valuable type-strain genomes for metagenomic binning, comparative biology and taxonomic classification.</title>
        <authorList>
            <person name="Goeker M."/>
        </authorList>
    </citation>
    <scope>NUCLEOTIDE SEQUENCE [LARGE SCALE GENOMIC DNA]</scope>
    <source>
        <strain evidence="6 7">DSM 102969</strain>
    </source>
</reference>
<dbReference type="EMBL" id="SNXY01000006">
    <property type="protein sequence ID" value="TDP86314.1"/>
    <property type="molecule type" value="Genomic_DNA"/>
</dbReference>
<gene>
    <name evidence="6" type="ORF">EDD54_0184</name>
</gene>
<dbReference type="RefSeq" id="WP_126537444.1">
    <property type="nucleotide sequence ID" value="NZ_BSPM01000008.1"/>
</dbReference>
<dbReference type="Gene3D" id="3.30.420.40">
    <property type="match status" value="2"/>
</dbReference>
<evidence type="ECO:0000256" key="1">
    <source>
        <dbReference type="ARBA" id="ARBA00009156"/>
    </source>
</evidence>
<comment type="caution">
    <text evidence="6">The sequence shown here is derived from an EMBL/GenBank/DDBJ whole genome shotgun (WGS) entry which is preliminary data.</text>
</comment>
<dbReference type="GO" id="GO:0005975">
    <property type="term" value="P:carbohydrate metabolic process"/>
    <property type="evidence" value="ECO:0007669"/>
    <property type="project" value="InterPro"/>
</dbReference>
<proteinExistence type="inferred from homology"/>
<dbReference type="Proteomes" id="UP000294547">
    <property type="component" value="Unassembled WGS sequence"/>
</dbReference>
<dbReference type="Pfam" id="PF21546">
    <property type="entry name" value="FGGY_C_2"/>
    <property type="match status" value="1"/>
</dbReference>
<evidence type="ECO:0000259" key="4">
    <source>
        <dbReference type="Pfam" id="PF00370"/>
    </source>
</evidence>